<dbReference type="GO" id="GO:0003677">
    <property type="term" value="F:DNA binding"/>
    <property type="evidence" value="ECO:0007669"/>
    <property type="project" value="UniProtKB-KW"/>
</dbReference>
<dbReference type="InterPro" id="IPR009061">
    <property type="entry name" value="DNA-bd_dom_put_sf"/>
</dbReference>
<dbReference type="OrthoDB" id="5242095at2"/>
<dbReference type="PRINTS" id="PR00040">
    <property type="entry name" value="HTHMERR"/>
</dbReference>
<sequence length="242" mass="24974">MKISELSRRTGVPVASIKYFLRQGLLPAGRATAATLAEYGEEHAQRLRLIKALTTLGGLSIAATRDVLGALDQADTTEGALGAVSYALPVPVAAQSAAADEAEAEAAATAAAEVSELLAALDWRAPDTSPHVEGLAVALKELRRLDAGYAPGELAAYARLAESVARLDLERAAGLDDPVALAERAVIVFAICAPVFELLRRLAQEDQVRRRVAAEGTAFGTGRGPAAPGLADGSPPATSGRC</sequence>
<gene>
    <name evidence="2" type="ORF">SLAV_02875</name>
</gene>
<name>A0A2K8P6Z2_STRLA</name>
<dbReference type="PANTHER" id="PTHR30204:SF98">
    <property type="entry name" value="HTH-TYPE TRANSCRIPTIONAL REGULATOR ADHR"/>
    <property type="match status" value="1"/>
</dbReference>
<dbReference type="GeneID" id="49381727"/>
<protein>
    <submittedName>
        <fullName evidence="2">Uncharacterized protein</fullName>
    </submittedName>
</protein>
<dbReference type="SUPFAM" id="SSF46955">
    <property type="entry name" value="Putative DNA-binding domain"/>
    <property type="match status" value="1"/>
</dbReference>
<organism evidence="2 3">
    <name type="scientific">Streptomyces lavendulae subsp. lavendulae</name>
    <dbReference type="NCBI Taxonomy" id="58340"/>
    <lineage>
        <taxon>Bacteria</taxon>
        <taxon>Bacillati</taxon>
        <taxon>Actinomycetota</taxon>
        <taxon>Actinomycetes</taxon>
        <taxon>Kitasatosporales</taxon>
        <taxon>Streptomycetaceae</taxon>
        <taxon>Streptomyces</taxon>
    </lineage>
</organism>
<dbReference type="SMART" id="SM00422">
    <property type="entry name" value="HTH_MERR"/>
    <property type="match status" value="1"/>
</dbReference>
<dbReference type="Gene3D" id="1.10.1660.10">
    <property type="match status" value="1"/>
</dbReference>
<dbReference type="KEGG" id="slx:SLAV_02875"/>
<dbReference type="RefSeq" id="WP_078950267.1">
    <property type="nucleotide sequence ID" value="NZ_CP024985.1"/>
</dbReference>
<dbReference type="PANTHER" id="PTHR30204">
    <property type="entry name" value="REDOX-CYCLING DRUG-SENSING TRANSCRIPTIONAL ACTIVATOR SOXR"/>
    <property type="match status" value="1"/>
</dbReference>
<evidence type="ECO:0000313" key="2">
    <source>
        <dbReference type="EMBL" id="ATZ22486.1"/>
    </source>
</evidence>
<evidence type="ECO:0000256" key="1">
    <source>
        <dbReference type="ARBA" id="ARBA00023125"/>
    </source>
</evidence>
<dbReference type="Proteomes" id="UP000231791">
    <property type="component" value="Chromosome"/>
</dbReference>
<proteinExistence type="predicted"/>
<keyword evidence="3" id="KW-1185">Reference proteome</keyword>
<dbReference type="AlphaFoldDB" id="A0A2K8P6Z2"/>
<keyword evidence="1" id="KW-0238">DNA-binding</keyword>
<dbReference type="GO" id="GO:0003700">
    <property type="term" value="F:DNA-binding transcription factor activity"/>
    <property type="evidence" value="ECO:0007669"/>
    <property type="project" value="InterPro"/>
</dbReference>
<accession>A0A2K8P6Z2</accession>
<dbReference type="Pfam" id="PF13411">
    <property type="entry name" value="MerR_1"/>
    <property type="match status" value="1"/>
</dbReference>
<dbReference type="PROSITE" id="PS50937">
    <property type="entry name" value="HTH_MERR_2"/>
    <property type="match status" value="1"/>
</dbReference>
<dbReference type="EMBL" id="CP024985">
    <property type="protein sequence ID" value="ATZ22486.1"/>
    <property type="molecule type" value="Genomic_DNA"/>
</dbReference>
<dbReference type="InterPro" id="IPR047057">
    <property type="entry name" value="MerR_fam"/>
</dbReference>
<dbReference type="InterPro" id="IPR000551">
    <property type="entry name" value="MerR-type_HTH_dom"/>
</dbReference>
<evidence type="ECO:0000313" key="3">
    <source>
        <dbReference type="Proteomes" id="UP000231791"/>
    </source>
</evidence>
<reference evidence="2 3" key="1">
    <citation type="submission" date="2017-11" db="EMBL/GenBank/DDBJ databases">
        <title>Complete genome sequence of Streptomyces lavendulae subsp. lavendulae CCM 3239 (formerly 'Streptomyces aureofaciens CCM 3239'), the producer of the angucycline-type antibiotic auricin.</title>
        <authorList>
            <person name="Busche T."/>
            <person name="Novakova R."/>
            <person name="Al'Dilaimi A."/>
            <person name="Homerova D."/>
            <person name="Feckova L."/>
            <person name="Rezuchova B."/>
            <person name="Mingyar E."/>
            <person name="Csolleiova D."/>
            <person name="Bekeova C."/>
            <person name="Winkler A."/>
            <person name="Sevcikova B."/>
            <person name="Kalinowski J."/>
            <person name="Kormanec J."/>
            <person name="Ruckert C."/>
        </authorList>
    </citation>
    <scope>NUCLEOTIDE SEQUENCE [LARGE SCALE GENOMIC DNA]</scope>
    <source>
        <strain evidence="2 3">CCM 3239</strain>
    </source>
</reference>